<dbReference type="Proteomes" id="UP000219338">
    <property type="component" value="Unassembled WGS sequence"/>
</dbReference>
<dbReference type="AlphaFoldDB" id="A0A284S0Q9"/>
<evidence type="ECO:0000313" key="1">
    <source>
        <dbReference type="EMBL" id="SJL14583.1"/>
    </source>
</evidence>
<organism evidence="1 2">
    <name type="scientific">Armillaria ostoyae</name>
    <name type="common">Armillaria root rot fungus</name>
    <dbReference type="NCBI Taxonomy" id="47428"/>
    <lineage>
        <taxon>Eukaryota</taxon>
        <taxon>Fungi</taxon>
        <taxon>Dikarya</taxon>
        <taxon>Basidiomycota</taxon>
        <taxon>Agaricomycotina</taxon>
        <taxon>Agaricomycetes</taxon>
        <taxon>Agaricomycetidae</taxon>
        <taxon>Agaricales</taxon>
        <taxon>Marasmiineae</taxon>
        <taxon>Physalacriaceae</taxon>
        <taxon>Armillaria</taxon>
    </lineage>
</organism>
<dbReference type="EMBL" id="FUEG01000024">
    <property type="protein sequence ID" value="SJL14583.1"/>
    <property type="molecule type" value="Genomic_DNA"/>
</dbReference>
<sequence>MAPQIGRKAYSRRLPSLSMGKVKLATQMAVNIPPSVNHTATQHSSTRFQASKMLTPILIIPRLADGLYRSERTHYKIGLVDVEGGIANGGEQSAKKNVKVGYQNIPSLDAARRALSSVKPPERLRIQACQ</sequence>
<name>A0A284S0Q9_ARMOS</name>
<accession>A0A284S0Q9</accession>
<reference evidence="2" key="1">
    <citation type="journal article" date="2017" name="Nat. Ecol. Evol.">
        <title>Genome expansion and lineage-specific genetic innovations in the forest pathogenic fungi Armillaria.</title>
        <authorList>
            <person name="Sipos G."/>
            <person name="Prasanna A.N."/>
            <person name="Walter M.C."/>
            <person name="O'Connor E."/>
            <person name="Balint B."/>
            <person name="Krizsan K."/>
            <person name="Kiss B."/>
            <person name="Hess J."/>
            <person name="Varga T."/>
            <person name="Slot J."/>
            <person name="Riley R."/>
            <person name="Boka B."/>
            <person name="Rigling D."/>
            <person name="Barry K."/>
            <person name="Lee J."/>
            <person name="Mihaltcheva S."/>
            <person name="LaButti K."/>
            <person name="Lipzen A."/>
            <person name="Waldron R."/>
            <person name="Moloney N.M."/>
            <person name="Sperisen C."/>
            <person name="Kredics L."/>
            <person name="Vagvoelgyi C."/>
            <person name="Patrignani A."/>
            <person name="Fitzpatrick D."/>
            <person name="Nagy I."/>
            <person name="Doyle S."/>
            <person name="Anderson J.B."/>
            <person name="Grigoriev I.V."/>
            <person name="Gueldener U."/>
            <person name="Muensterkoetter M."/>
            <person name="Nagy L.G."/>
        </authorList>
    </citation>
    <scope>NUCLEOTIDE SEQUENCE [LARGE SCALE GENOMIC DNA]</scope>
    <source>
        <strain evidence="2">C18/9</strain>
    </source>
</reference>
<keyword evidence="2" id="KW-1185">Reference proteome</keyword>
<gene>
    <name evidence="1" type="ORF">ARMOST_18046</name>
</gene>
<evidence type="ECO:0000313" key="2">
    <source>
        <dbReference type="Proteomes" id="UP000219338"/>
    </source>
</evidence>
<proteinExistence type="predicted"/>
<protein>
    <submittedName>
        <fullName evidence="1">Uncharacterized protein</fullName>
    </submittedName>
</protein>